<name>A0AAN7AW70_9PEZI</name>
<accession>A0AAN7AW70</accession>
<gene>
    <name evidence="1" type="ORF">QBC40DRAFT_20695</name>
</gene>
<comment type="caution">
    <text evidence="1">The sequence shown here is derived from an EMBL/GenBank/DDBJ whole genome shotgun (WGS) entry which is preliminary data.</text>
</comment>
<evidence type="ECO:0000313" key="2">
    <source>
        <dbReference type="Proteomes" id="UP001303160"/>
    </source>
</evidence>
<protein>
    <submittedName>
        <fullName evidence="1">Uncharacterized protein</fullName>
    </submittedName>
</protein>
<dbReference type="AlphaFoldDB" id="A0AAN7AW70"/>
<organism evidence="1 2">
    <name type="scientific">Triangularia verruculosa</name>
    <dbReference type="NCBI Taxonomy" id="2587418"/>
    <lineage>
        <taxon>Eukaryota</taxon>
        <taxon>Fungi</taxon>
        <taxon>Dikarya</taxon>
        <taxon>Ascomycota</taxon>
        <taxon>Pezizomycotina</taxon>
        <taxon>Sordariomycetes</taxon>
        <taxon>Sordariomycetidae</taxon>
        <taxon>Sordariales</taxon>
        <taxon>Podosporaceae</taxon>
        <taxon>Triangularia</taxon>
    </lineage>
</organism>
<proteinExistence type="predicted"/>
<reference evidence="1" key="1">
    <citation type="journal article" date="2023" name="Mol. Phylogenet. Evol.">
        <title>Genome-scale phylogeny and comparative genomics of the fungal order Sordariales.</title>
        <authorList>
            <person name="Hensen N."/>
            <person name="Bonometti L."/>
            <person name="Westerberg I."/>
            <person name="Brannstrom I.O."/>
            <person name="Guillou S."/>
            <person name="Cros-Aarteil S."/>
            <person name="Calhoun S."/>
            <person name="Haridas S."/>
            <person name="Kuo A."/>
            <person name="Mondo S."/>
            <person name="Pangilinan J."/>
            <person name="Riley R."/>
            <person name="LaButti K."/>
            <person name="Andreopoulos B."/>
            <person name="Lipzen A."/>
            <person name="Chen C."/>
            <person name="Yan M."/>
            <person name="Daum C."/>
            <person name="Ng V."/>
            <person name="Clum A."/>
            <person name="Steindorff A."/>
            <person name="Ohm R.A."/>
            <person name="Martin F."/>
            <person name="Silar P."/>
            <person name="Natvig D.O."/>
            <person name="Lalanne C."/>
            <person name="Gautier V."/>
            <person name="Ament-Velasquez S.L."/>
            <person name="Kruys A."/>
            <person name="Hutchinson M.I."/>
            <person name="Powell A.J."/>
            <person name="Barry K."/>
            <person name="Miller A.N."/>
            <person name="Grigoriev I.V."/>
            <person name="Debuchy R."/>
            <person name="Gladieux P."/>
            <person name="Hiltunen Thoren M."/>
            <person name="Johannesson H."/>
        </authorList>
    </citation>
    <scope>NUCLEOTIDE SEQUENCE</scope>
    <source>
        <strain evidence="1">CBS 315.58</strain>
    </source>
</reference>
<dbReference type="Proteomes" id="UP001303160">
    <property type="component" value="Unassembled WGS sequence"/>
</dbReference>
<reference evidence="1" key="2">
    <citation type="submission" date="2023-05" db="EMBL/GenBank/DDBJ databases">
        <authorList>
            <consortium name="Lawrence Berkeley National Laboratory"/>
            <person name="Steindorff A."/>
            <person name="Hensen N."/>
            <person name="Bonometti L."/>
            <person name="Westerberg I."/>
            <person name="Brannstrom I.O."/>
            <person name="Guillou S."/>
            <person name="Cros-Aarteil S."/>
            <person name="Calhoun S."/>
            <person name="Haridas S."/>
            <person name="Kuo A."/>
            <person name="Mondo S."/>
            <person name="Pangilinan J."/>
            <person name="Riley R."/>
            <person name="Labutti K."/>
            <person name="Andreopoulos B."/>
            <person name="Lipzen A."/>
            <person name="Chen C."/>
            <person name="Yanf M."/>
            <person name="Daum C."/>
            <person name="Ng V."/>
            <person name="Clum A."/>
            <person name="Ohm R."/>
            <person name="Martin F."/>
            <person name="Silar P."/>
            <person name="Natvig D."/>
            <person name="Lalanne C."/>
            <person name="Gautier V."/>
            <person name="Ament-Velasquez S.L."/>
            <person name="Kruys A."/>
            <person name="Hutchinson M.I."/>
            <person name="Powell A.J."/>
            <person name="Barry K."/>
            <person name="Miller A.N."/>
            <person name="Grigoriev I.V."/>
            <person name="Debuchy R."/>
            <person name="Gladieux P."/>
            <person name="Thoren M.H."/>
            <person name="Johannesson H."/>
        </authorList>
    </citation>
    <scope>NUCLEOTIDE SEQUENCE</scope>
    <source>
        <strain evidence="1">CBS 315.58</strain>
    </source>
</reference>
<dbReference type="EMBL" id="MU863888">
    <property type="protein sequence ID" value="KAK4203556.1"/>
    <property type="molecule type" value="Genomic_DNA"/>
</dbReference>
<sequence length="408" mass="44033">MASTSFTTAVDFNTIAVHAIRYTKCAIAFLQLPTDVAWRRTVSALQAANTATFLAINFYIQWYTNLVLQSVNNSWNAIISSIQAATTAISTGFIAMIDSAKANISLALLDYALGAATKIDSVKASVSVAFDSLVSTATNAMDATRSLVEDRFPASTLELWSGMTKGITMENVNMNGAVLLISSLVWFYLRSCFSIDIQTSTAKGNPGKWRRRFSVAIRELANVLVLGAVLSYAGGYISVPPHWSTTISSTAASIIDRATSLAAMAWERLEPLQAWAGGGDVIKENLGKFAGNCLARLPPLPHWQWQQFIPQNVGIGVAWDRISAILNPIILGPPPPIIANLTSTVMEKLPPTLWEFPFSDSSSGRQMMMPLLTGIIATLDLVMLVRRQNSKAGGLQKPFTGKLQAAVG</sequence>
<evidence type="ECO:0000313" key="1">
    <source>
        <dbReference type="EMBL" id="KAK4203556.1"/>
    </source>
</evidence>
<keyword evidence="2" id="KW-1185">Reference proteome</keyword>